<dbReference type="AlphaFoldDB" id="A0A225VDE8"/>
<evidence type="ECO:0000313" key="2">
    <source>
        <dbReference type="Proteomes" id="UP000198211"/>
    </source>
</evidence>
<dbReference type="OrthoDB" id="128048at2759"/>
<dbReference type="EMBL" id="NBNE01005869">
    <property type="protein sequence ID" value="OWZ02898.1"/>
    <property type="molecule type" value="Genomic_DNA"/>
</dbReference>
<evidence type="ECO:0000313" key="1">
    <source>
        <dbReference type="EMBL" id="OWZ02898.1"/>
    </source>
</evidence>
<evidence type="ECO:0008006" key="3">
    <source>
        <dbReference type="Google" id="ProtNLM"/>
    </source>
</evidence>
<comment type="caution">
    <text evidence="1">The sequence shown here is derived from an EMBL/GenBank/DDBJ whole genome shotgun (WGS) entry which is preliminary data.</text>
</comment>
<accession>A0A225VDE8</accession>
<sequence>MKFTSDKNFTGKHYAPWKPYIKVMLQAKQLPLPPPRGAGLGEEEYFRTREHEAATYLMTTLSDDVVVSHLEGTYEPRNWGNLCSLQNQFVRIKYKEGTDTLIHVTEHKVLAGQLANQSKAVDDAEKVCHQLSSLLSS</sequence>
<proteinExistence type="predicted"/>
<dbReference type="Proteomes" id="UP000198211">
    <property type="component" value="Unassembled WGS sequence"/>
</dbReference>
<keyword evidence="2" id="KW-1185">Reference proteome</keyword>
<name>A0A225VDE8_9STRA</name>
<gene>
    <name evidence="1" type="ORF">PHMEG_00025464</name>
</gene>
<organism evidence="1 2">
    <name type="scientific">Phytophthora megakarya</name>
    <dbReference type="NCBI Taxonomy" id="4795"/>
    <lineage>
        <taxon>Eukaryota</taxon>
        <taxon>Sar</taxon>
        <taxon>Stramenopiles</taxon>
        <taxon>Oomycota</taxon>
        <taxon>Peronosporomycetes</taxon>
        <taxon>Peronosporales</taxon>
        <taxon>Peronosporaceae</taxon>
        <taxon>Phytophthora</taxon>
    </lineage>
</organism>
<reference evidence="2" key="1">
    <citation type="submission" date="2017-03" db="EMBL/GenBank/DDBJ databases">
        <title>Phytopthora megakarya and P. palmivora, two closely related causual agents of cacao black pod achieved similar genome size and gene model numbers by different mechanisms.</title>
        <authorList>
            <person name="Ali S."/>
            <person name="Shao J."/>
            <person name="Larry D.J."/>
            <person name="Kronmiller B."/>
            <person name="Shen D."/>
            <person name="Strem M.D."/>
            <person name="Melnick R.L."/>
            <person name="Guiltinan M.J."/>
            <person name="Tyler B.M."/>
            <person name="Meinhardt L.W."/>
            <person name="Bailey B.A."/>
        </authorList>
    </citation>
    <scope>NUCLEOTIDE SEQUENCE [LARGE SCALE GENOMIC DNA]</scope>
    <source>
        <strain evidence="2">zdho120</strain>
    </source>
</reference>
<protein>
    <recommendedName>
        <fullName evidence="3">Polyprotein</fullName>
    </recommendedName>
</protein>